<protein>
    <submittedName>
        <fullName evidence="9">CPA2 family monovalent cation:H+ antiporter-2</fullName>
    </submittedName>
</protein>
<dbReference type="AlphaFoldDB" id="A0A7W9EH33"/>
<dbReference type="Gene3D" id="1.20.1530.20">
    <property type="match status" value="1"/>
</dbReference>
<dbReference type="NCBIfam" id="NF007950">
    <property type="entry name" value="PRK10669.1"/>
    <property type="match status" value="1"/>
</dbReference>
<comment type="subcellular location">
    <subcellularLocation>
        <location evidence="1">Membrane</location>
        <topology evidence="1">Multi-pass membrane protein</topology>
    </subcellularLocation>
</comment>
<organism evidence="9 10">
    <name type="scientific">Sphingobium boeckii</name>
    <dbReference type="NCBI Taxonomy" id="1082345"/>
    <lineage>
        <taxon>Bacteria</taxon>
        <taxon>Pseudomonadati</taxon>
        <taxon>Pseudomonadota</taxon>
        <taxon>Alphaproteobacteria</taxon>
        <taxon>Sphingomonadales</taxon>
        <taxon>Sphingomonadaceae</taxon>
        <taxon>Sphingobium</taxon>
    </lineage>
</organism>
<evidence type="ECO:0000313" key="10">
    <source>
        <dbReference type="Proteomes" id="UP000549617"/>
    </source>
</evidence>
<evidence type="ECO:0000256" key="2">
    <source>
        <dbReference type="ARBA" id="ARBA00005551"/>
    </source>
</evidence>
<sequence>MPHATPLIATIVAGLVLAFIFGALAHRLRITPLVGYLFAGVLIGPFTPGYIADQNIANELAELGVILLMFGVGLHFSIKDLLSVRKIAIPGALVQIGVAIVLGMGLAHLLGWTLAGGFVFGLALSVASTVVLLRALQERRIMDTERGKIAVGWLIVEDLVMVLALVLLPALAGGGGDIGTTLALTIGKVVGFVAFMLIVGQRVIPWALHHVAHSGSRELFRLAVLAIALGVAFGAAMLFGVSFALGAFFAGMILAESPLSQRAAEETLPLRDAFAVLFFVSVGMLFNPHIIVEMPLPLLATIAIIILGKSVAAFVIVRAFGKSTKTALTISASLAQIGEFSFILATLGTSLLLLPPQGRDLILAGAILSIVLNPLLFTIIDRVVGKAVGEDHPIGGQPKPSVTGHIVLIGYGRVGKMVGDTLIEAGETFTVIEAEDDVAGLPQDPLATVLVGNAASADMLNSAEIADARLLFVAIPQSFEAGQIVQKARKINPKLRIIARAHSDEEVAHLEKLGADLTIMGEREIARKMLDQALKGA</sequence>
<gene>
    <name evidence="9" type="ORF">FHS49_003364</name>
</gene>
<dbReference type="PANTHER" id="PTHR42751:SF1">
    <property type="entry name" value="CATION_PROTON ANTIPORTER YBAL-RELATED"/>
    <property type="match status" value="1"/>
</dbReference>
<feature type="transmembrane region" description="Helical" evidence="7">
    <location>
        <begin position="298"/>
        <end position="321"/>
    </location>
</feature>
<feature type="transmembrane region" description="Helical" evidence="7">
    <location>
        <begin position="178"/>
        <end position="199"/>
    </location>
</feature>
<comment type="caution">
    <text evidence="9">The sequence shown here is derived from an EMBL/GenBank/DDBJ whole genome shotgun (WGS) entry which is preliminary data.</text>
</comment>
<feature type="transmembrane region" description="Helical" evidence="7">
    <location>
        <begin position="33"/>
        <end position="51"/>
    </location>
</feature>
<dbReference type="Pfam" id="PF02254">
    <property type="entry name" value="TrkA_N"/>
    <property type="match status" value="1"/>
</dbReference>
<proteinExistence type="inferred from homology"/>
<reference evidence="9 10" key="1">
    <citation type="submission" date="2020-08" db="EMBL/GenBank/DDBJ databases">
        <title>Genomic Encyclopedia of Type Strains, Phase IV (KMG-IV): sequencing the most valuable type-strain genomes for metagenomic binning, comparative biology and taxonomic classification.</title>
        <authorList>
            <person name="Goeker M."/>
        </authorList>
    </citation>
    <scope>NUCLEOTIDE SEQUENCE [LARGE SCALE GENOMIC DNA]</scope>
    <source>
        <strain evidence="9 10">DSM 25079</strain>
    </source>
</reference>
<dbReference type="Proteomes" id="UP000549617">
    <property type="component" value="Unassembled WGS sequence"/>
</dbReference>
<dbReference type="PANTHER" id="PTHR42751">
    <property type="entry name" value="SODIUM/HYDROGEN EXCHANGER FAMILY/TRKA DOMAIN PROTEIN"/>
    <property type="match status" value="1"/>
</dbReference>
<evidence type="ECO:0000256" key="1">
    <source>
        <dbReference type="ARBA" id="ARBA00004141"/>
    </source>
</evidence>
<feature type="transmembrane region" description="Helical" evidence="7">
    <location>
        <begin position="220"/>
        <end position="253"/>
    </location>
</feature>
<dbReference type="InterPro" id="IPR036291">
    <property type="entry name" value="NAD(P)-bd_dom_sf"/>
</dbReference>
<feature type="transmembrane region" description="Helical" evidence="7">
    <location>
        <begin position="273"/>
        <end position="291"/>
    </location>
</feature>
<evidence type="ECO:0000259" key="8">
    <source>
        <dbReference type="PROSITE" id="PS51201"/>
    </source>
</evidence>
<dbReference type="PROSITE" id="PS51201">
    <property type="entry name" value="RCK_N"/>
    <property type="match status" value="1"/>
</dbReference>
<evidence type="ECO:0000256" key="6">
    <source>
        <dbReference type="ARBA" id="ARBA00023136"/>
    </source>
</evidence>
<name>A0A7W9EH33_9SPHN</name>
<dbReference type="GO" id="GO:0016020">
    <property type="term" value="C:membrane"/>
    <property type="evidence" value="ECO:0007669"/>
    <property type="project" value="UniProtKB-SubCell"/>
</dbReference>
<keyword evidence="3" id="KW-0813">Transport</keyword>
<dbReference type="EMBL" id="JACIJC010000005">
    <property type="protein sequence ID" value="MBB5687336.1"/>
    <property type="molecule type" value="Genomic_DNA"/>
</dbReference>
<dbReference type="InterPro" id="IPR006153">
    <property type="entry name" value="Cation/H_exchanger_TM"/>
</dbReference>
<evidence type="ECO:0000256" key="7">
    <source>
        <dbReference type="SAM" id="Phobius"/>
    </source>
</evidence>
<dbReference type="GO" id="GO:0006813">
    <property type="term" value="P:potassium ion transport"/>
    <property type="evidence" value="ECO:0007669"/>
    <property type="project" value="InterPro"/>
</dbReference>
<feature type="transmembrane region" description="Helical" evidence="7">
    <location>
        <begin position="89"/>
        <end position="112"/>
    </location>
</feature>
<comment type="similarity">
    <text evidence="2">Belongs to the monovalent cation:proton antiporter 2 (CPA2) transporter (TC 2.A.37) family.</text>
</comment>
<keyword evidence="6 7" id="KW-0472">Membrane</keyword>
<feature type="transmembrane region" description="Helical" evidence="7">
    <location>
        <begin position="118"/>
        <end position="137"/>
    </location>
</feature>
<dbReference type="RefSeq" id="WP_184020697.1">
    <property type="nucleotide sequence ID" value="NZ_JACIJC010000005.1"/>
</dbReference>
<evidence type="ECO:0000256" key="4">
    <source>
        <dbReference type="ARBA" id="ARBA00022692"/>
    </source>
</evidence>
<keyword evidence="10" id="KW-1185">Reference proteome</keyword>
<keyword evidence="5 7" id="KW-1133">Transmembrane helix</keyword>
<evidence type="ECO:0000256" key="3">
    <source>
        <dbReference type="ARBA" id="ARBA00022448"/>
    </source>
</evidence>
<feature type="domain" description="RCK N-terminal" evidence="8">
    <location>
        <begin position="403"/>
        <end position="520"/>
    </location>
</feature>
<dbReference type="GO" id="GO:1902600">
    <property type="term" value="P:proton transmembrane transport"/>
    <property type="evidence" value="ECO:0007669"/>
    <property type="project" value="InterPro"/>
</dbReference>
<feature type="transmembrane region" description="Helical" evidence="7">
    <location>
        <begin position="361"/>
        <end position="380"/>
    </location>
</feature>
<dbReference type="GO" id="GO:0015297">
    <property type="term" value="F:antiporter activity"/>
    <property type="evidence" value="ECO:0007669"/>
    <property type="project" value="InterPro"/>
</dbReference>
<feature type="transmembrane region" description="Helical" evidence="7">
    <location>
        <begin position="149"/>
        <end position="172"/>
    </location>
</feature>
<keyword evidence="4 7" id="KW-0812">Transmembrane</keyword>
<accession>A0A7W9EH33</accession>
<evidence type="ECO:0000313" key="9">
    <source>
        <dbReference type="EMBL" id="MBB5687336.1"/>
    </source>
</evidence>
<feature type="transmembrane region" description="Helical" evidence="7">
    <location>
        <begin position="333"/>
        <end position="354"/>
    </location>
</feature>
<dbReference type="InterPro" id="IPR003148">
    <property type="entry name" value="RCK_N"/>
</dbReference>
<dbReference type="Pfam" id="PF00999">
    <property type="entry name" value="Na_H_Exchanger"/>
    <property type="match status" value="1"/>
</dbReference>
<dbReference type="Gene3D" id="3.40.50.720">
    <property type="entry name" value="NAD(P)-binding Rossmann-like Domain"/>
    <property type="match status" value="1"/>
</dbReference>
<feature type="transmembrane region" description="Helical" evidence="7">
    <location>
        <begin position="63"/>
        <end position="82"/>
    </location>
</feature>
<dbReference type="SUPFAM" id="SSF51735">
    <property type="entry name" value="NAD(P)-binding Rossmann-fold domains"/>
    <property type="match status" value="1"/>
</dbReference>
<feature type="transmembrane region" description="Helical" evidence="7">
    <location>
        <begin position="6"/>
        <end position="26"/>
    </location>
</feature>
<dbReference type="InterPro" id="IPR038770">
    <property type="entry name" value="Na+/solute_symporter_sf"/>
</dbReference>
<evidence type="ECO:0000256" key="5">
    <source>
        <dbReference type="ARBA" id="ARBA00022989"/>
    </source>
</evidence>